<proteinExistence type="predicted"/>
<feature type="signal peptide" evidence="1">
    <location>
        <begin position="1"/>
        <end position="33"/>
    </location>
</feature>
<gene>
    <name evidence="2" type="ORF">ENR64_21800</name>
</gene>
<accession>A0A7C3KHZ0</accession>
<comment type="caution">
    <text evidence="2">The sequence shown here is derived from an EMBL/GenBank/DDBJ whole genome shotgun (WGS) entry which is preliminary data.</text>
</comment>
<reference evidence="2" key="1">
    <citation type="journal article" date="2020" name="mSystems">
        <title>Genome- and Community-Level Interaction Insights into Carbon Utilization and Element Cycling Functions of Hydrothermarchaeota in Hydrothermal Sediment.</title>
        <authorList>
            <person name="Zhou Z."/>
            <person name="Liu Y."/>
            <person name="Xu W."/>
            <person name="Pan J."/>
            <person name="Luo Z.H."/>
            <person name="Li M."/>
        </authorList>
    </citation>
    <scope>NUCLEOTIDE SEQUENCE [LARGE SCALE GENOMIC DNA]</scope>
    <source>
        <strain evidence="2">SpSt-418</strain>
    </source>
</reference>
<dbReference type="EMBL" id="DSRU01000318">
    <property type="protein sequence ID" value="HFN00329.1"/>
    <property type="molecule type" value="Genomic_DNA"/>
</dbReference>
<feature type="chain" id="PRO_5028080181" evidence="1">
    <location>
        <begin position="34"/>
        <end position="195"/>
    </location>
</feature>
<protein>
    <submittedName>
        <fullName evidence="2">Uncharacterized protein</fullName>
    </submittedName>
</protein>
<dbReference type="AlphaFoldDB" id="A0A7C3KHZ0"/>
<sequence length="195" mass="21522">MARSRLFSFTTLGVAIATALTSLLLFEAAPAEARPGRRNSGNSNYNSGNLRYRNRYRQNPRVIIAPSGYGYGYPSGYYGGSSLSVQSGGLSITIGNSPIYRRGYNRYPYRYPYKGHGIYSPFPVIVRPTIINPSYNYPNYNPNYYPNQNPNYYPSYPEAEYPAPPSTINSNGNAVGPGRGPSGSMIQAPFGVQIR</sequence>
<name>A0A7C3KHZ0_9CYAN</name>
<evidence type="ECO:0000313" key="2">
    <source>
        <dbReference type="EMBL" id="HFN00329.1"/>
    </source>
</evidence>
<organism evidence="2">
    <name type="scientific">Oscillatoriales cyanobacterium SpSt-418</name>
    <dbReference type="NCBI Taxonomy" id="2282169"/>
    <lineage>
        <taxon>Bacteria</taxon>
        <taxon>Bacillati</taxon>
        <taxon>Cyanobacteriota</taxon>
        <taxon>Cyanophyceae</taxon>
        <taxon>Oscillatoriophycideae</taxon>
        <taxon>Oscillatoriales</taxon>
    </lineage>
</organism>
<keyword evidence="1" id="KW-0732">Signal</keyword>
<evidence type="ECO:0000256" key="1">
    <source>
        <dbReference type="SAM" id="SignalP"/>
    </source>
</evidence>